<dbReference type="SMART" id="SM00829">
    <property type="entry name" value="PKS_ER"/>
    <property type="match status" value="1"/>
</dbReference>
<dbReference type="GO" id="GO:0016651">
    <property type="term" value="F:oxidoreductase activity, acting on NAD(P)H"/>
    <property type="evidence" value="ECO:0007669"/>
    <property type="project" value="InterPro"/>
</dbReference>
<dbReference type="OrthoDB" id="3233595at2759"/>
<dbReference type="InterPro" id="IPR047122">
    <property type="entry name" value="Trans-enoyl_RdTase-like"/>
</dbReference>
<feature type="compositionally biased region" description="Polar residues" evidence="1">
    <location>
        <begin position="140"/>
        <end position="153"/>
    </location>
</feature>
<dbReference type="InterPro" id="IPR013149">
    <property type="entry name" value="ADH-like_C"/>
</dbReference>
<sequence>MSTLQKALVLPVKQGTFTLQSINIPTPGSGQLLVKVHAAALNPADWIVQKYGILVENYPTVLGSDIAGIVEAVGDGVQGFEQGDRVFSQGSIDGLRAGFQQYSLFNVNITAKIPADMTFDQAATIPLGLATAARGLYTSSAPESSESEGTQLTAPWEGDGRGKYTGKPLVVFGASSSVGQYVLQLARLSGFSPIIGTASLRHTDYLKSLGATHIIDRALPADSLRSEVEKITSEPLEVIYNVVPQAATQDIAFDLLAPSGCLVTVLPLAKAEYSKRVIWVPRNHAVVVSLYKALPDLLKEAAIRPNRVVLLHGGLNGVVGGLEQLENNLVSGVKLVVRPQETA</sequence>
<dbReference type="Pfam" id="PF08240">
    <property type="entry name" value="ADH_N"/>
    <property type="match status" value="1"/>
</dbReference>
<dbReference type="SUPFAM" id="SSF50129">
    <property type="entry name" value="GroES-like"/>
    <property type="match status" value="1"/>
</dbReference>
<evidence type="ECO:0000313" key="4">
    <source>
        <dbReference type="Proteomes" id="UP000194127"/>
    </source>
</evidence>
<feature type="domain" description="Enoyl reductase (ER)" evidence="2">
    <location>
        <begin position="15"/>
        <end position="337"/>
    </location>
</feature>
<dbReference type="SUPFAM" id="SSF51735">
    <property type="entry name" value="NAD(P)-binding Rossmann-fold domains"/>
    <property type="match status" value="1"/>
</dbReference>
<organism evidence="3 4">
    <name type="scientific">Postia placenta MAD-698-R-SB12</name>
    <dbReference type="NCBI Taxonomy" id="670580"/>
    <lineage>
        <taxon>Eukaryota</taxon>
        <taxon>Fungi</taxon>
        <taxon>Dikarya</taxon>
        <taxon>Basidiomycota</taxon>
        <taxon>Agaricomycotina</taxon>
        <taxon>Agaricomycetes</taxon>
        <taxon>Polyporales</taxon>
        <taxon>Adustoporiaceae</taxon>
        <taxon>Rhodonia</taxon>
    </lineage>
</organism>
<dbReference type="CDD" id="cd08249">
    <property type="entry name" value="enoyl_reductase_like"/>
    <property type="match status" value="1"/>
</dbReference>
<protein>
    <recommendedName>
        <fullName evidence="2">Enoyl reductase (ER) domain-containing protein</fullName>
    </recommendedName>
</protein>
<dbReference type="EMBL" id="KZ110598">
    <property type="protein sequence ID" value="OSX61386.1"/>
    <property type="molecule type" value="Genomic_DNA"/>
</dbReference>
<dbReference type="Gene3D" id="3.40.50.720">
    <property type="entry name" value="NAD(P)-binding Rossmann-like Domain"/>
    <property type="match status" value="1"/>
</dbReference>
<dbReference type="GeneID" id="36333801"/>
<dbReference type="Gene3D" id="3.90.180.10">
    <property type="entry name" value="Medium-chain alcohol dehydrogenases, catalytic domain"/>
    <property type="match status" value="1"/>
</dbReference>
<dbReference type="Pfam" id="PF00107">
    <property type="entry name" value="ADH_zinc_N"/>
    <property type="match status" value="1"/>
</dbReference>
<dbReference type="InterPro" id="IPR011032">
    <property type="entry name" value="GroES-like_sf"/>
</dbReference>
<keyword evidence="4" id="KW-1185">Reference proteome</keyword>
<dbReference type="AlphaFoldDB" id="A0A1X6MYU0"/>
<evidence type="ECO:0000313" key="3">
    <source>
        <dbReference type="EMBL" id="OSX61386.1"/>
    </source>
</evidence>
<dbReference type="InterPro" id="IPR020843">
    <property type="entry name" value="ER"/>
</dbReference>
<dbReference type="PANTHER" id="PTHR45348:SF2">
    <property type="entry name" value="ZINC-TYPE ALCOHOL DEHYDROGENASE-LIKE PROTEIN C2E1P3.01"/>
    <property type="match status" value="1"/>
</dbReference>
<dbReference type="PANTHER" id="PTHR45348">
    <property type="entry name" value="HYPOTHETICAL OXIDOREDUCTASE (EUROFUNG)"/>
    <property type="match status" value="1"/>
</dbReference>
<reference evidence="3 4" key="1">
    <citation type="submission" date="2017-04" db="EMBL/GenBank/DDBJ databases">
        <title>Genome Sequence of the Model Brown-Rot Fungus Postia placenta SB12.</title>
        <authorList>
            <consortium name="DOE Joint Genome Institute"/>
            <person name="Gaskell J."/>
            <person name="Kersten P."/>
            <person name="Larrondo L.F."/>
            <person name="Canessa P."/>
            <person name="Martinez D."/>
            <person name="Hibbett D."/>
            <person name="Schmoll M."/>
            <person name="Kubicek C.P."/>
            <person name="Martinez A.T."/>
            <person name="Yadav J."/>
            <person name="Master E."/>
            <person name="Magnuson J.K."/>
            <person name="James T."/>
            <person name="Yaver D."/>
            <person name="Berka R."/>
            <person name="Labutti K."/>
            <person name="Lipzen A."/>
            <person name="Aerts A."/>
            <person name="Barry K."/>
            <person name="Henrissat B."/>
            <person name="Blanchette R."/>
            <person name="Grigoriev I."/>
            <person name="Cullen D."/>
        </authorList>
    </citation>
    <scope>NUCLEOTIDE SEQUENCE [LARGE SCALE GENOMIC DNA]</scope>
    <source>
        <strain evidence="3 4">MAD-698-R-SB12</strain>
    </source>
</reference>
<proteinExistence type="predicted"/>
<feature type="region of interest" description="Disordered" evidence="1">
    <location>
        <begin position="140"/>
        <end position="159"/>
    </location>
</feature>
<evidence type="ECO:0000259" key="2">
    <source>
        <dbReference type="SMART" id="SM00829"/>
    </source>
</evidence>
<dbReference type="RefSeq" id="XP_024338180.1">
    <property type="nucleotide sequence ID" value="XM_024488852.1"/>
</dbReference>
<accession>A0A1X6MYU0</accession>
<gene>
    <name evidence="3" type="ORF">POSPLADRAFT_1181577</name>
</gene>
<dbReference type="InterPro" id="IPR013154">
    <property type="entry name" value="ADH-like_N"/>
</dbReference>
<dbReference type="InterPro" id="IPR036291">
    <property type="entry name" value="NAD(P)-bd_dom_sf"/>
</dbReference>
<dbReference type="STRING" id="670580.A0A1X6MYU0"/>
<dbReference type="Proteomes" id="UP000194127">
    <property type="component" value="Unassembled WGS sequence"/>
</dbReference>
<evidence type="ECO:0000256" key="1">
    <source>
        <dbReference type="SAM" id="MobiDB-lite"/>
    </source>
</evidence>
<name>A0A1X6MYU0_9APHY</name>